<keyword evidence="10" id="KW-0862">Zinc</keyword>
<evidence type="ECO:0000256" key="8">
    <source>
        <dbReference type="ARBA" id="ARBA00022723"/>
    </source>
</evidence>
<dbReference type="EMBL" id="FWYF01000003">
    <property type="protein sequence ID" value="SMD36548.1"/>
    <property type="molecule type" value="Genomic_DNA"/>
</dbReference>
<dbReference type="InterPro" id="IPR011989">
    <property type="entry name" value="ARM-like"/>
</dbReference>
<dbReference type="SUPFAM" id="SSF48371">
    <property type="entry name" value="ARM repeat"/>
    <property type="match status" value="1"/>
</dbReference>
<dbReference type="Gene3D" id="1.10.390.10">
    <property type="entry name" value="Neutral Protease Domain 2"/>
    <property type="match status" value="1"/>
</dbReference>
<evidence type="ECO:0000313" key="15">
    <source>
        <dbReference type="EMBL" id="SMD36548.1"/>
    </source>
</evidence>
<evidence type="ECO:0000259" key="13">
    <source>
        <dbReference type="Pfam" id="PF01433"/>
    </source>
</evidence>
<dbReference type="PANTHER" id="PTHR11533:SF174">
    <property type="entry name" value="PUROMYCIN-SENSITIVE AMINOPEPTIDASE-RELATED"/>
    <property type="match status" value="1"/>
</dbReference>
<dbReference type="RefSeq" id="WP_084373600.1">
    <property type="nucleotide sequence ID" value="NZ_FWYF01000003.1"/>
</dbReference>
<evidence type="ECO:0000256" key="10">
    <source>
        <dbReference type="ARBA" id="ARBA00022833"/>
    </source>
</evidence>
<dbReference type="InterPro" id="IPR027268">
    <property type="entry name" value="Peptidase_M4/M1_CTD_sf"/>
</dbReference>
<accession>A0A1W2GJN3</accession>
<dbReference type="InterPro" id="IPR014782">
    <property type="entry name" value="Peptidase_M1_dom"/>
</dbReference>
<dbReference type="Pfam" id="PF17900">
    <property type="entry name" value="Peptidase_M1_N"/>
    <property type="match status" value="1"/>
</dbReference>
<feature type="domain" description="Peptidase M1 membrane alanine aminopeptidase" evidence="13">
    <location>
        <begin position="279"/>
        <end position="484"/>
    </location>
</feature>
<evidence type="ECO:0000259" key="14">
    <source>
        <dbReference type="Pfam" id="PF17900"/>
    </source>
</evidence>
<dbReference type="OrthoDB" id="100605at2"/>
<dbReference type="SUPFAM" id="SSF55486">
    <property type="entry name" value="Metalloproteases ('zincins'), catalytic domain"/>
    <property type="match status" value="1"/>
</dbReference>
<dbReference type="SUPFAM" id="SSF63737">
    <property type="entry name" value="Leukotriene A4 hydrolase N-terminal domain"/>
    <property type="match status" value="1"/>
</dbReference>
<evidence type="ECO:0000256" key="4">
    <source>
        <dbReference type="ARBA" id="ARBA00012564"/>
    </source>
</evidence>
<keyword evidence="12" id="KW-0732">Signal</keyword>
<dbReference type="GO" id="GO:0016285">
    <property type="term" value="F:alanyl aminopeptidase activity"/>
    <property type="evidence" value="ECO:0007669"/>
    <property type="project" value="UniProtKB-EC"/>
</dbReference>
<evidence type="ECO:0000256" key="7">
    <source>
        <dbReference type="ARBA" id="ARBA00022670"/>
    </source>
</evidence>
<comment type="similarity">
    <text evidence="3">Belongs to the peptidase M1 family.</text>
</comment>
<organism evidence="15 16">
    <name type="scientific">Reichenbachiella faecimaris</name>
    <dbReference type="NCBI Taxonomy" id="692418"/>
    <lineage>
        <taxon>Bacteria</taxon>
        <taxon>Pseudomonadati</taxon>
        <taxon>Bacteroidota</taxon>
        <taxon>Cytophagia</taxon>
        <taxon>Cytophagales</taxon>
        <taxon>Reichenbachiellaceae</taxon>
        <taxon>Reichenbachiella</taxon>
    </lineage>
</organism>
<keyword evidence="8" id="KW-0479">Metal-binding</keyword>
<reference evidence="15 16" key="1">
    <citation type="submission" date="2017-04" db="EMBL/GenBank/DDBJ databases">
        <authorList>
            <person name="Afonso C.L."/>
            <person name="Miller P.J."/>
            <person name="Scott M.A."/>
            <person name="Spackman E."/>
            <person name="Goraichik I."/>
            <person name="Dimitrov K.M."/>
            <person name="Suarez D.L."/>
            <person name="Swayne D.E."/>
        </authorList>
    </citation>
    <scope>NUCLEOTIDE SEQUENCE [LARGE SCALE GENOMIC DNA]</scope>
    <source>
        <strain evidence="15 16">DSM 26133</strain>
    </source>
</reference>
<feature type="domain" description="Aminopeptidase N-like N-terminal" evidence="14">
    <location>
        <begin position="56"/>
        <end position="241"/>
    </location>
</feature>
<dbReference type="EC" id="3.4.11.2" evidence="4"/>
<evidence type="ECO:0000256" key="9">
    <source>
        <dbReference type="ARBA" id="ARBA00022801"/>
    </source>
</evidence>
<feature type="signal peptide" evidence="12">
    <location>
        <begin position="1"/>
        <end position="23"/>
    </location>
</feature>
<evidence type="ECO:0000256" key="3">
    <source>
        <dbReference type="ARBA" id="ARBA00010136"/>
    </source>
</evidence>
<dbReference type="AlphaFoldDB" id="A0A1W2GJN3"/>
<dbReference type="CDD" id="cd09603">
    <property type="entry name" value="M1_APN_like"/>
    <property type="match status" value="1"/>
</dbReference>
<protein>
    <recommendedName>
        <fullName evidence="5">Aminopeptidase N</fullName>
        <ecNumber evidence="4">3.4.11.2</ecNumber>
    </recommendedName>
</protein>
<keyword evidence="11" id="KW-0482">Metalloprotease</keyword>
<sequence>MKYTNCLSLITGLLILIQGNVTAQSNSEVATVSEELMGVELLTYRGSVSRTWDLLHTELAVSFDWERRYLYGIATLDLKPLFYEQESLVLDAKGMDIKTLSVNGAPTDFEYDGWKIWITFNQAYSRKDTIQVSIAYTAKPYEREVGGSEAIEENRGLYFINADGSDPNKPQQIWTQGETEANSGWFPTIDIPNERSTQKMKITVQDKFKTLSNGLLTEQIKESNGKRTDIWVMDQAHPPYLFMMAVGDFSVTKDEWNGVPLAYWMENDFGEYGKDIFRNTPEMMTFFSEILGYPYPWKKYDQIVVRDYVSGAMENTSASLFYEQLNVDSRYLIDDNWDAIIAHELMHQWFGDLVTCESWSNLALNEGFASYAEYLWNQYKYGQDEADYTFLVEQEIYFIEAAETPKNLIRYYYDDQEDMFDSHSYNKGAAVLHMLRSYLGDDAFFLGLNNYLEDHAFESVEVAQLRLAFEKVTGEDLNWFFDQWFFFAGHPELEVRHKYENDTLTLTVEQTQSHDEMPIFQLPVFVDIWQGDKLASFPIVVNEAYETYQFPMDEKPDVVIFDSERQLLGIIDHPKTEQEYYTQFVKDGSLYSRIETLDSLYSFKDKKLIDQILREAIKDPFYMVRQYALEYLMDEEVKLKKYEIEIIPLLKDSSSRVRSYALAYLGIDGFEKYRSEFDKALNDSSYIVVASGISQFTANEVELPASFLVNQKDVTNLNVVIMLAEYYLYQEHKDSFDWYQNRMTGLDGNTLFYFIQAYAEKLLDAPDQYRKAAVLQFEEVARKNANYMARFSAYQALVLMSDMEGIEAKLKDIRENEKDERLIELYEGI</sequence>
<dbReference type="GO" id="GO:0005737">
    <property type="term" value="C:cytoplasm"/>
    <property type="evidence" value="ECO:0007669"/>
    <property type="project" value="TreeGrafter"/>
</dbReference>
<dbReference type="Pfam" id="PF01433">
    <property type="entry name" value="Peptidase_M1"/>
    <property type="match status" value="1"/>
</dbReference>
<dbReference type="GO" id="GO:0016020">
    <property type="term" value="C:membrane"/>
    <property type="evidence" value="ECO:0007669"/>
    <property type="project" value="TreeGrafter"/>
</dbReference>
<evidence type="ECO:0000256" key="6">
    <source>
        <dbReference type="ARBA" id="ARBA00022438"/>
    </source>
</evidence>
<dbReference type="GO" id="GO:0043171">
    <property type="term" value="P:peptide catabolic process"/>
    <property type="evidence" value="ECO:0007669"/>
    <property type="project" value="TreeGrafter"/>
</dbReference>
<dbReference type="Gene3D" id="1.25.10.10">
    <property type="entry name" value="Leucine-rich Repeat Variant"/>
    <property type="match status" value="1"/>
</dbReference>
<dbReference type="GO" id="GO:0070006">
    <property type="term" value="F:metalloaminopeptidase activity"/>
    <property type="evidence" value="ECO:0007669"/>
    <property type="project" value="TreeGrafter"/>
</dbReference>
<proteinExistence type="inferred from homology"/>
<dbReference type="GO" id="GO:0006508">
    <property type="term" value="P:proteolysis"/>
    <property type="evidence" value="ECO:0007669"/>
    <property type="project" value="UniProtKB-KW"/>
</dbReference>
<evidence type="ECO:0000256" key="11">
    <source>
        <dbReference type="ARBA" id="ARBA00023049"/>
    </source>
</evidence>
<dbReference type="Gene3D" id="2.60.40.1730">
    <property type="entry name" value="tricorn interacting facor f3 domain"/>
    <property type="match status" value="1"/>
</dbReference>
<evidence type="ECO:0000313" key="16">
    <source>
        <dbReference type="Proteomes" id="UP000192472"/>
    </source>
</evidence>
<dbReference type="GO" id="GO:0005615">
    <property type="term" value="C:extracellular space"/>
    <property type="evidence" value="ECO:0007669"/>
    <property type="project" value="TreeGrafter"/>
</dbReference>
<dbReference type="GO" id="GO:0008270">
    <property type="term" value="F:zinc ion binding"/>
    <property type="evidence" value="ECO:0007669"/>
    <property type="project" value="InterPro"/>
</dbReference>
<evidence type="ECO:0000256" key="5">
    <source>
        <dbReference type="ARBA" id="ARBA00015611"/>
    </source>
</evidence>
<dbReference type="InterPro" id="IPR016024">
    <property type="entry name" value="ARM-type_fold"/>
</dbReference>
<keyword evidence="9" id="KW-0378">Hydrolase</keyword>
<dbReference type="Proteomes" id="UP000192472">
    <property type="component" value="Unassembled WGS sequence"/>
</dbReference>
<evidence type="ECO:0000256" key="12">
    <source>
        <dbReference type="SAM" id="SignalP"/>
    </source>
</evidence>
<gene>
    <name evidence="15" type="ORF">SAMN04488029_2951</name>
</gene>
<dbReference type="InterPro" id="IPR050344">
    <property type="entry name" value="Peptidase_M1_aminopeptidases"/>
</dbReference>
<name>A0A1W2GJN3_REIFA</name>
<dbReference type="InterPro" id="IPR001930">
    <property type="entry name" value="Peptidase_M1"/>
</dbReference>
<dbReference type="STRING" id="692418.SAMN04488029_2951"/>
<keyword evidence="16" id="KW-1185">Reference proteome</keyword>
<keyword evidence="6 15" id="KW-0031">Aminopeptidase</keyword>
<evidence type="ECO:0000256" key="1">
    <source>
        <dbReference type="ARBA" id="ARBA00000098"/>
    </source>
</evidence>
<dbReference type="PRINTS" id="PR00756">
    <property type="entry name" value="ALADIPTASE"/>
</dbReference>
<dbReference type="PANTHER" id="PTHR11533">
    <property type="entry name" value="PROTEASE M1 ZINC METALLOPROTEASE"/>
    <property type="match status" value="1"/>
</dbReference>
<evidence type="ECO:0000256" key="2">
    <source>
        <dbReference type="ARBA" id="ARBA00001947"/>
    </source>
</evidence>
<comment type="cofactor">
    <cofactor evidence="2">
        <name>Zn(2+)</name>
        <dbReference type="ChEBI" id="CHEBI:29105"/>
    </cofactor>
</comment>
<feature type="chain" id="PRO_5012009298" description="Aminopeptidase N" evidence="12">
    <location>
        <begin position="24"/>
        <end position="829"/>
    </location>
</feature>
<keyword evidence="7" id="KW-0645">Protease</keyword>
<comment type="catalytic activity">
    <reaction evidence="1">
        <text>Release of an N-terminal amino acid, Xaa-|-Yaa- from a peptide, amide or arylamide. Xaa is preferably Ala, but may be most amino acids including Pro (slow action). When a terminal hydrophobic residue is followed by a prolyl residue, the two may be released as an intact Xaa-Pro dipeptide.</text>
        <dbReference type="EC" id="3.4.11.2"/>
    </reaction>
</comment>
<dbReference type="InterPro" id="IPR042097">
    <property type="entry name" value="Aminopeptidase_N-like_N_sf"/>
</dbReference>
<dbReference type="GO" id="GO:0042277">
    <property type="term" value="F:peptide binding"/>
    <property type="evidence" value="ECO:0007669"/>
    <property type="project" value="TreeGrafter"/>
</dbReference>
<dbReference type="InterPro" id="IPR045357">
    <property type="entry name" value="Aminopeptidase_N-like_N"/>
</dbReference>